<proteinExistence type="predicted"/>
<dbReference type="AlphaFoldDB" id="A0A7S3JXQ4"/>
<dbReference type="InterPro" id="IPR050523">
    <property type="entry name" value="AKR_Detox_Biosynth"/>
</dbReference>
<feature type="domain" description="NADP-dependent oxidoreductase" evidence="3">
    <location>
        <begin position="88"/>
        <end position="425"/>
    </location>
</feature>
<dbReference type="EMBL" id="HBIJ01013268">
    <property type="protein sequence ID" value="CAE0368228.1"/>
    <property type="molecule type" value="Transcribed_RNA"/>
</dbReference>
<dbReference type="InterPro" id="IPR020471">
    <property type="entry name" value="AKR"/>
</dbReference>
<accession>A0A7S3JXQ4</accession>
<dbReference type="InterPro" id="IPR036812">
    <property type="entry name" value="NAD(P)_OxRdtase_dom_sf"/>
</dbReference>
<sequence length="471" mass="52583">MKAFIIIISFFRLSCYALQEIGPSLIQPSERRQILTAGGATILQQSLSGFLPSAFGLTPGPKRTNEITSVVKGIRRRRLGMTDIEVSELGLGTQRWVSEDFNAPDEALCHALMDKAIKEYGINLIDTAEQYPIPSSREHPEGETERVIGKWLSKNKRDSIVISTKITGGLNINKRNIIRDCENSLKRLQTDYIDIYLCHWPARYSPQSNWGQSLEYVWEYGRRNQRVASDFVEVVEAFGELIQAGKIRGYGSCNDNAVGLMGMVSAAKELGINLPCVMQNDYSLINRRIEENGMSEASCLYDVGFMAYNVLAGGMLTGKYGLSSENDALPPPSVDDPDQKRAQITASKPRGRMDSRGWGLTLQRYRTPAARRAAQQYFALAEQYKLSSPTELALRFPASRDAVTTSLIGHTSIEQLDSSVQAFRTAAKSELPTQLKWDIDRVHLQNRLPLFALDDAGSDWYNEGLIGERIP</sequence>
<dbReference type="Pfam" id="PF00248">
    <property type="entry name" value="Aldo_ket_red"/>
    <property type="match status" value="1"/>
</dbReference>
<feature type="chain" id="PRO_5031152283" description="NADP-dependent oxidoreductase domain-containing protein" evidence="2">
    <location>
        <begin position="18"/>
        <end position="471"/>
    </location>
</feature>
<dbReference type="PANTHER" id="PTHR43364:SF4">
    <property type="entry name" value="NAD(P)-LINKED OXIDOREDUCTASE SUPERFAMILY PROTEIN"/>
    <property type="match status" value="1"/>
</dbReference>
<dbReference type="SUPFAM" id="SSF51430">
    <property type="entry name" value="NAD(P)-linked oxidoreductase"/>
    <property type="match status" value="1"/>
</dbReference>
<protein>
    <recommendedName>
        <fullName evidence="3">NADP-dependent oxidoreductase domain-containing protein</fullName>
    </recommendedName>
</protein>
<dbReference type="Gene3D" id="3.20.20.100">
    <property type="entry name" value="NADP-dependent oxidoreductase domain"/>
    <property type="match status" value="1"/>
</dbReference>
<dbReference type="PANTHER" id="PTHR43364">
    <property type="entry name" value="NADH-SPECIFIC METHYLGLYOXAL REDUCTASE-RELATED"/>
    <property type="match status" value="1"/>
</dbReference>
<organism evidence="4">
    <name type="scientific">Aureoumbra lagunensis</name>
    <dbReference type="NCBI Taxonomy" id="44058"/>
    <lineage>
        <taxon>Eukaryota</taxon>
        <taxon>Sar</taxon>
        <taxon>Stramenopiles</taxon>
        <taxon>Ochrophyta</taxon>
        <taxon>Pelagophyceae</taxon>
        <taxon>Pelagomonadales</taxon>
        <taxon>Aureoumbra</taxon>
    </lineage>
</organism>
<name>A0A7S3JXQ4_9STRA</name>
<keyword evidence="2" id="KW-0732">Signal</keyword>
<evidence type="ECO:0000256" key="2">
    <source>
        <dbReference type="SAM" id="SignalP"/>
    </source>
</evidence>
<gene>
    <name evidence="4" type="ORF">ALAG00032_LOCUS8990</name>
</gene>
<evidence type="ECO:0000259" key="3">
    <source>
        <dbReference type="Pfam" id="PF00248"/>
    </source>
</evidence>
<dbReference type="GO" id="GO:0016491">
    <property type="term" value="F:oxidoreductase activity"/>
    <property type="evidence" value="ECO:0007669"/>
    <property type="project" value="UniProtKB-KW"/>
</dbReference>
<feature type="signal peptide" evidence="2">
    <location>
        <begin position="1"/>
        <end position="17"/>
    </location>
</feature>
<dbReference type="InterPro" id="IPR023210">
    <property type="entry name" value="NADP_OxRdtase_dom"/>
</dbReference>
<dbReference type="PRINTS" id="PR00069">
    <property type="entry name" value="ALDKETRDTASE"/>
</dbReference>
<evidence type="ECO:0000256" key="1">
    <source>
        <dbReference type="ARBA" id="ARBA00023002"/>
    </source>
</evidence>
<evidence type="ECO:0000313" key="4">
    <source>
        <dbReference type="EMBL" id="CAE0368228.1"/>
    </source>
</evidence>
<keyword evidence="1" id="KW-0560">Oxidoreductase</keyword>
<reference evidence="4" key="1">
    <citation type="submission" date="2021-01" db="EMBL/GenBank/DDBJ databases">
        <authorList>
            <person name="Corre E."/>
            <person name="Pelletier E."/>
            <person name="Niang G."/>
            <person name="Scheremetjew M."/>
            <person name="Finn R."/>
            <person name="Kale V."/>
            <person name="Holt S."/>
            <person name="Cochrane G."/>
            <person name="Meng A."/>
            <person name="Brown T."/>
            <person name="Cohen L."/>
        </authorList>
    </citation>
    <scope>NUCLEOTIDE SEQUENCE</scope>
    <source>
        <strain evidence="4">CCMP1510</strain>
    </source>
</reference>